<protein>
    <submittedName>
        <fullName evidence="2">Uncharacterized protein</fullName>
    </submittedName>
</protein>
<evidence type="ECO:0000313" key="3">
    <source>
        <dbReference type="Proteomes" id="UP001232148"/>
    </source>
</evidence>
<keyword evidence="1" id="KW-0472">Membrane</keyword>
<name>A0AAD9HKY0_9PEZI</name>
<dbReference type="Proteomes" id="UP001232148">
    <property type="component" value="Unassembled WGS sequence"/>
</dbReference>
<organism evidence="2 3">
    <name type="scientific">Colletotrichum zoysiae</name>
    <dbReference type="NCBI Taxonomy" id="1216348"/>
    <lineage>
        <taxon>Eukaryota</taxon>
        <taxon>Fungi</taxon>
        <taxon>Dikarya</taxon>
        <taxon>Ascomycota</taxon>
        <taxon>Pezizomycotina</taxon>
        <taxon>Sordariomycetes</taxon>
        <taxon>Hypocreomycetidae</taxon>
        <taxon>Glomerellales</taxon>
        <taxon>Glomerellaceae</taxon>
        <taxon>Colletotrichum</taxon>
        <taxon>Colletotrichum graminicola species complex</taxon>
    </lineage>
</organism>
<keyword evidence="1" id="KW-1133">Transmembrane helix</keyword>
<gene>
    <name evidence="2" type="ORF">LX32DRAFT_311315</name>
</gene>
<accession>A0AAD9HKY0</accession>
<evidence type="ECO:0000256" key="1">
    <source>
        <dbReference type="SAM" id="Phobius"/>
    </source>
</evidence>
<dbReference type="EMBL" id="MU842847">
    <property type="protein sequence ID" value="KAK2030828.1"/>
    <property type="molecule type" value="Genomic_DNA"/>
</dbReference>
<proteinExistence type="predicted"/>
<comment type="caution">
    <text evidence="2">The sequence shown here is derived from an EMBL/GenBank/DDBJ whole genome shotgun (WGS) entry which is preliminary data.</text>
</comment>
<keyword evidence="3" id="KW-1185">Reference proteome</keyword>
<feature type="transmembrane region" description="Helical" evidence="1">
    <location>
        <begin position="63"/>
        <end position="85"/>
    </location>
</feature>
<sequence length="103" mass="11354">MHLLVDEYSHSSRLGDAVRAGSGRLTKAFCAYCSRFTKAPVSLHRKSRVSVTLSQDGDVDRIMTLRGLCAISEAIILAPAIFIMITQDDFQRENKASSPRSPL</sequence>
<reference evidence="2" key="1">
    <citation type="submission" date="2021-06" db="EMBL/GenBank/DDBJ databases">
        <title>Comparative genomics, transcriptomics and evolutionary studies reveal genomic signatures of adaptation to plant cell wall in hemibiotrophic fungi.</title>
        <authorList>
            <consortium name="DOE Joint Genome Institute"/>
            <person name="Baroncelli R."/>
            <person name="Diaz J.F."/>
            <person name="Benocci T."/>
            <person name="Peng M."/>
            <person name="Battaglia E."/>
            <person name="Haridas S."/>
            <person name="Andreopoulos W."/>
            <person name="Labutti K."/>
            <person name="Pangilinan J."/>
            <person name="Floch G.L."/>
            <person name="Makela M.R."/>
            <person name="Henrissat B."/>
            <person name="Grigoriev I.V."/>
            <person name="Crouch J.A."/>
            <person name="De Vries R.P."/>
            <person name="Sukno S.A."/>
            <person name="Thon M.R."/>
        </authorList>
    </citation>
    <scope>NUCLEOTIDE SEQUENCE</scope>
    <source>
        <strain evidence="2">MAFF235873</strain>
    </source>
</reference>
<keyword evidence="1" id="KW-0812">Transmembrane</keyword>
<evidence type="ECO:0000313" key="2">
    <source>
        <dbReference type="EMBL" id="KAK2030828.1"/>
    </source>
</evidence>
<dbReference type="AlphaFoldDB" id="A0AAD9HKY0"/>